<reference evidence="2 3" key="1">
    <citation type="submission" date="2016-10" db="EMBL/GenBank/DDBJ databases">
        <authorList>
            <person name="de Groot N.N."/>
        </authorList>
    </citation>
    <scope>NUCLEOTIDE SEQUENCE [LARGE SCALE GENOMIC DNA]</scope>
    <source>
        <strain evidence="2 3">ATCC 35022</strain>
    </source>
</reference>
<accession>A0A1G6BC02</accession>
<organism evidence="2 3">
    <name type="scientific">Bauldia litoralis</name>
    <dbReference type="NCBI Taxonomy" id="665467"/>
    <lineage>
        <taxon>Bacteria</taxon>
        <taxon>Pseudomonadati</taxon>
        <taxon>Pseudomonadota</taxon>
        <taxon>Alphaproteobacteria</taxon>
        <taxon>Hyphomicrobiales</taxon>
        <taxon>Kaistiaceae</taxon>
        <taxon>Bauldia</taxon>
    </lineage>
</organism>
<evidence type="ECO:0000313" key="3">
    <source>
        <dbReference type="Proteomes" id="UP000199071"/>
    </source>
</evidence>
<sequence>MTPVPPPEARLTDRAFVLPLLTLVLLTPPIITIFDVPIFFFGIPLLHIYCFGLWLAAIAAGGILSSRIAGRRTARVAPPRPGGGESD</sequence>
<evidence type="ECO:0008006" key="4">
    <source>
        <dbReference type="Google" id="ProtNLM"/>
    </source>
</evidence>
<keyword evidence="1" id="KW-0812">Transmembrane</keyword>
<dbReference type="RefSeq" id="WP_090875717.1">
    <property type="nucleotide sequence ID" value="NZ_FMXQ01000002.1"/>
</dbReference>
<dbReference type="Proteomes" id="UP000199071">
    <property type="component" value="Unassembled WGS sequence"/>
</dbReference>
<feature type="transmembrane region" description="Helical" evidence="1">
    <location>
        <begin position="46"/>
        <end position="65"/>
    </location>
</feature>
<evidence type="ECO:0000256" key="1">
    <source>
        <dbReference type="SAM" id="Phobius"/>
    </source>
</evidence>
<feature type="transmembrane region" description="Helical" evidence="1">
    <location>
        <begin position="16"/>
        <end position="40"/>
    </location>
</feature>
<keyword evidence="1" id="KW-0472">Membrane</keyword>
<dbReference type="STRING" id="665467.SAMN02982931_01467"/>
<evidence type="ECO:0000313" key="2">
    <source>
        <dbReference type="EMBL" id="SDB18120.1"/>
    </source>
</evidence>
<gene>
    <name evidence="2" type="ORF">SAMN02982931_01467</name>
</gene>
<name>A0A1G6BC02_9HYPH</name>
<keyword evidence="1" id="KW-1133">Transmembrane helix</keyword>
<protein>
    <recommendedName>
        <fullName evidence="4">DUF3311 domain-containing protein</fullName>
    </recommendedName>
</protein>
<dbReference type="EMBL" id="FMXQ01000002">
    <property type="protein sequence ID" value="SDB18120.1"/>
    <property type="molecule type" value="Genomic_DNA"/>
</dbReference>
<dbReference type="AlphaFoldDB" id="A0A1G6BC02"/>
<proteinExistence type="predicted"/>
<keyword evidence="3" id="KW-1185">Reference proteome</keyword>